<protein>
    <submittedName>
        <fullName evidence="1">Uncharacterized protein</fullName>
    </submittedName>
</protein>
<name>A0A1S7RS71_AGRTU</name>
<dbReference type="AlphaFoldDB" id="A0A1S7RS71"/>
<sequence>MKAWQYSGGAQAKFRELAGRHGAVEELTGGCWTKPREINALLEMVPQAGIEPALLSEPHFECGASTNSAIGATVVMPRRLSW</sequence>
<reference evidence="1 2" key="1">
    <citation type="submission" date="2016-01" db="EMBL/GenBank/DDBJ databases">
        <authorList>
            <person name="Oliw E.H."/>
        </authorList>
    </citation>
    <scope>NUCLEOTIDE SEQUENCE [LARGE SCALE GENOMIC DNA]</scope>
    <source>
        <strain evidence="1 2">Kerr 14</strain>
    </source>
</reference>
<accession>A0A1S7RS71</accession>
<organism evidence="1 2">
    <name type="scientific">Agrobacterium tumefaciens str. Kerr 14</name>
    <dbReference type="NCBI Taxonomy" id="1183424"/>
    <lineage>
        <taxon>Bacteria</taxon>
        <taxon>Pseudomonadati</taxon>
        <taxon>Pseudomonadota</taxon>
        <taxon>Alphaproteobacteria</taxon>
        <taxon>Hyphomicrobiales</taxon>
        <taxon>Rhizobiaceae</taxon>
        <taxon>Rhizobium/Agrobacterium group</taxon>
        <taxon>Agrobacterium</taxon>
        <taxon>Agrobacterium tumefaciens complex</taxon>
    </lineage>
</organism>
<evidence type="ECO:0000313" key="1">
    <source>
        <dbReference type="EMBL" id="CUX56180.1"/>
    </source>
</evidence>
<evidence type="ECO:0000313" key="2">
    <source>
        <dbReference type="Proteomes" id="UP000191897"/>
    </source>
</evidence>
<dbReference type="Proteomes" id="UP000191897">
    <property type="component" value="Unassembled WGS sequence"/>
</dbReference>
<dbReference type="EMBL" id="FBWC01000026">
    <property type="protein sequence ID" value="CUX56180.1"/>
    <property type="molecule type" value="Genomic_DNA"/>
</dbReference>
<gene>
    <name evidence="1" type="ORF">AGR4C_Lc40335</name>
</gene>
<proteinExistence type="predicted"/>